<dbReference type="AlphaFoldDB" id="A0A175Y4P8"/>
<dbReference type="EMBL" id="LQCK02000011">
    <property type="protein sequence ID" value="KZB95784.1"/>
    <property type="molecule type" value="Genomic_DNA"/>
</dbReference>
<dbReference type="GO" id="GO:0003677">
    <property type="term" value="F:DNA binding"/>
    <property type="evidence" value="ECO:0007669"/>
    <property type="project" value="InterPro"/>
</dbReference>
<dbReference type="Proteomes" id="UP000078460">
    <property type="component" value="Unassembled WGS sequence"/>
</dbReference>
<accession>A0A175Y4P8</accession>
<dbReference type="InterPro" id="IPR011010">
    <property type="entry name" value="DNA_brk_join_enz"/>
</dbReference>
<dbReference type="Gene3D" id="1.10.443.10">
    <property type="entry name" value="Intergrase catalytic core"/>
    <property type="match status" value="1"/>
</dbReference>
<evidence type="ECO:0000313" key="2">
    <source>
        <dbReference type="Proteomes" id="UP000078460"/>
    </source>
</evidence>
<protein>
    <submittedName>
        <fullName evidence="1">Uncharacterized protein</fullName>
    </submittedName>
</protein>
<proteinExistence type="predicted"/>
<evidence type="ECO:0000313" key="1">
    <source>
        <dbReference type="EMBL" id="KZB95784.1"/>
    </source>
</evidence>
<organism evidence="1 2">
    <name type="scientific">Sphingomonas melonis TY</name>
    <dbReference type="NCBI Taxonomy" id="621456"/>
    <lineage>
        <taxon>Bacteria</taxon>
        <taxon>Pseudomonadati</taxon>
        <taxon>Pseudomonadota</taxon>
        <taxon>Alphaproteobacteria</taxon>
        <taxon>Sphingomonadales</taxon>
        <taxon>Sphingomonadaceae</taxon>
        <taxon>Sphingomonas</taxon>
    </lineage>
</organism>
<dbReference type="InterPro" id="IPR013762">
    <property type="entry name" value="Integrase-like_cat_sf"/>
</dbReference>
<comment type="caution">
    <text evidence="1">The sequence shown here is derived from an EMBL/GenBank/DDBJ whole genome shotgun (WGS) entry which is preliminary data.</text>
</comment>
<dbReference type="SUPFAM" id="SSF56349">
    <property type="entry name" value="DNA breaking-rejoining enzymes"/>
    <property type="match status" value="1"/>
</dbReference>
<reference evidence="1" key="1">
    <citation type="submission" date="2016-03" db="EMBL/GenBank/DDBJ databases">
        <title>Sphingomonas melonis TY, whole genome shotgun sequencing.</title>
        <authorList>
            <person name="Wang H."/>
            <person name="Zhu P."/>
        </authorList>
    </citation>
    <scope>NUCLEOTIDE SEQUENCE [LARGE SCALE GENOMIC DNA]</scope>
    <source>
        <strain evidence="1">TY</strain>
    </source>
</reference>
<gene>
    <name evidence="1" type="ORF">AVM11_16435</name>
</gene>
<keyword evidence="2" id="KW-1185">Reference proteome</keyword>
<dbReference type="GO" id="GO:0006310">
    <property type="term" value="P:DNA recombination"/>
    <property type="evidence" value="ECO:0007669"/>
    <property type="project" value="InterPro"/>
</dbReference>
<sequence length="1052" mass="117131">MYHNRFASHAACGVAQARRAALANASVEAVAAGTVDADHATAVAEAESQRDDAPDVDAARVDVRPHPRAVIDSTLLSFEVLRAEAEGDDGRAFVDGLSRMGRDGIPVRWTALGPCLQAVIEETGVKPVDEEARARFAGLLGRAAHLLVPAGGRGSKRQARRGKAQTFIGRVCLKLDALPVGTAIPRWLTSERVSWPALAILLQLPLAELTRCIAARYEVQARLADGRLVLGQPYDGGSVRRKKLALARKRVIAHLDRRAAEKPPRPVAIEALGKGAVLMDPILDEAGIVDPEAREAMKCDQKVRGALARLVAVVGVQCVFVESADEAAALTFDDLVAAGAVEAEEAFRRRNPGADDAAAVKAGKDEGSFLRRAMRVNEWTGTDDVKGRLTGDGAEASIARGCSGNVRSDRTYLAAMGRWTSIASTLIASRGSDETFDRRVTAYIRKLGLSVKAYCEREDMPYDTVLRWMRGTAQPTSHQLHLVHRMERDFGLPRGDLVGMLGIVRGGRNNSKRKTIRLTDGRMVKLGRYLRFLPADAIDWPEERLRAAVEDADVRHYGAKTANTVRHRAAMDLSAREEPVDSTAPIFREWADLERFKTNMTDCKRYLCPKWEWNSSRTVEKNRNHVKDFARWCARPVELGGLGLRWSQVSFILILNPQVVMKYVFYRTTRFSHLTLDGKELGPMLAGTEFGFLGFVKQLLDADYGWLTQSRHVVKAAEVVDVTFPLEEMSALDKVFTVTMPEDPEICTVMDGDLVERIHTDWMGSVLNARRMISSLAGKVERHYKMIRDPQKLVGPILKHAYPIAVVIRQVKDALANVRPITVCPMQHARDYRNAVAMLLLCTVVFRSDTLRNLEWRADGTGQIIRTATGYDVVVGSDRFKNGFCSWLFGPSYRRRDYERALGDWGSLTQILDYYIETCRPILLKGRKSDLLFPTGQSAEKWSHKTFNTMITNWTRMWSVRNERHQTGMSGVLPWGPHAARDIVATHIILHHPTEQRWELAAAILATGVELVKLRYAYVDSRRELAKADSIYDQAFAIGFGEEDLSRVVRAV</sequence>
<dbReference type="OrthoDB" id="7437883at2"/>
<dbReference type="GO" id="GO:0015074">
    <property type="term" value="P:DNA integration"/>
    <property type="evidence" value="ECO:0007669"/>
    <property type="project" value="InterPro"/>
</dbReference>
<dbReference type="STRING" id="621456.BJP26_18580"/>
<dbReference type="KEGG" id="smy:BJP26_18580"/>
<dbReference type="RefSeq" id="WP_062126738.1">
    <property type="nucleotide sequence ID" value="NZ_CP017578.1"/>
</dbReference>
<name>A0A175Y4P8_9SPHN</name>